<gene>
    <name evidence="1" type="ORF">MM171A00646_0019</name>
</gene>
<evidence type="ECO:0000313" key="1">
    <source>
        <dbReference type="EMBL" id="QJB00282.1"/>
    </source>
</evidence>
<dbReference type="SUPFAM" id="SSF53756">
    <property type="entry name" value="UDP-Glycosyltransferase/glycogen phosphorylase"/>
    <property type="match status" value="1"/>
</dbReference>
<name>A0A6M3M5M4_9ZZZZ</name>
<reference evidence="1" key="1">
    <citation type="submission" date="2020-03" db="EMBL/GenBank/DDBJ databases">
        <title>The deep terrestrial virosphere.</title>
        <authorList>
            <person name="Holmfeldt K."/>
            <person name="Nilsson E."/>
            <person name="Simone D."/>
            <person name="Lopez-Fernandez M."/>
            <person name="Wu X."/>
            <person name="de Brujin I."/>
            <person name="Lundin D."/>
            <person name="Andersson A."/>
            <person name="Bertilsson S."/>
            <person name="Dopson M."/>
        </authorList>
    </citation>
    <scope>NUCLEOTIDE SEQUENCE</scope>
    <source>
        <strain evidence="1">MM171A00646</strain>
    </source>
</reference>
<sequence length="307" mass="35543">MVIKVYSIASWDICDLYGKPVTEYQRQLRFSPEGDGRWGNIQFIDNFDEADIYIQFWPDKTGQRHKCPPATVINLMREATHCIPKQGKIGRETLYSRWVSMDHNPQGWWIGKTYKELATNDFPEKTKLLSYVTTGRQFLQGHKNRLNFTAKFAKTYPGVLDIYGKNIGGYNLGQINGYLGDVKDKWDGLAPYRYSFAFNNIYEKNYFDEKLGDVILAGCMPIFYGCPNIDEFFPDGSYYYLDITKPSAVKEAFDVINSDYREDNLSALKKAKDLWLNKYSLQPTVHKIVNELMSSGKLEIIETSYME</sequence>
<accession>A0A6M3M5M4</accession>
<dbReference type="Gene3D" id="3.40.50.11660">
    <property type="entry name" value="Glycosyl transferase family 10, C-terminal domain"/>
    <property type="match status" value="1"/>
</dbReference>
<dbReference type="EMBL" id="MT143687">
    <property type="protein sequence ID" value="QJB00282.1"/>
    <property type="molecule type" value="Genomic_DNA"/>
</dbReference>
<dbReference type="GO" id="GO:0016020">
    <property type="term" value="C:membrane"/>
    <property type="evidence" value="ECO:0007669"/>
    <property type="project" value="InterPro"/>
</dbReference>
<dbReference type="InterPro" id="IPR001503">
    <property type="entry name" value="Glyco_trans_10"/>
</dbReference>
<dbReference type="PANTHER" id="PTHR11929:SF194">
    <property type="entry name" value="ALPHA-(1,3)-FUCOSYLTRANSFERASE 10"/>
    <property type="match status" value="1"/>
</dbReference>
<protein>
    <submittedName>
        <fullName evidence="1">Putative glycosyltransferase</fullName>
    </submittedName>
</protein>
<dbReference type="InterPro" id="IPR038577">
    <property type="entry name" value="GT10-like_C_sf"/>
</dbReference>
<dbReference type="AlphaFoldDB" id="A0A6M3M5M4"/>
<organism evidence="1">
    <name type="scientific">viral metagenome</name>
    <dbReference type="NCBI Taxonomy" id="1070528"/>
    <lineage>
        <taxon>unclassified sequences</taxon>
        <taxon>metagenomes</taxon>
        <taxon>organismal metagenomes</taxon>
    </lineage>
</organism>
<dbReference type="PANTHER" id="PTHR11929">
    <property type="entry name" value="ALPHA- 1,3 -FUCOSYLTRANSFERASE"/>
    <property type="match status" value="1"/>
</dbReference>
<keyword evidence="1" id="KW-0808">Transferase</keyword>
<proteinExistence type="predicted"/>
<dbReference type="GO" id="GO:0046920">
    <property type="term" value="F:alpha-(1-&gt;3)-fucosyltransferase activity"/>
    <property type="evidence" value="ECO:0007669"/>
    <property type="project" value="TreeGrafter"/>
</dbReference>